<dbReference type="RefSeq" id="WP_048733587.1">
    <property type="nucleotide sequence ID" value="NZ_CP012033.1"/>
</dbReference>
<protein>
    <submittedName>
        <fullName evidence="1">Uncharacterized protein</fullName>
    </submittedName>
</protein>
<dbReference type="Proteomes" id="UP000036000">
    <property type="component" value="Chromosome"/>
</dbReference>
<accession>A0AAC8ZGJ6</accession>
<evidence type="ECO:0000313" key="1">
    <source>
        <dbReference type="EMBL" id="AKP64482.1"/>
    </source>
</evidence>
<keyword evidence="2" id="KW-1185">Reference proteome</keyword>
<reference evidence="1 2" key="1">
    <citation type="submission" date="2015-07" db="EMBL/GenBank/DDBJ databases">
        <title>Lactobacillus korensis/26-25/ whole genome sequencing.</title>
        <authorList>
            <person name="Kim M.K."/>
            <person name="Im W.-T."/>
            <person name="Srinivasan S."/>
            <person name="Lee J.-J."/>
        </authorList>
    </citation>
    <scope>NUCLEOTIDE SEQUENCE [LARGE SCALE GENOMIC DNA]</scope>
    <source>
        <strain evidence="1 2">26-25</strain>
    </source>
</reference>
<sequence length="153" mass="17480">MNKIKASILIASVTLGLSLITPMSNQSAQAAARHKGMPAALRGNWSHPIKKFPKYWSEKGPGSIRLKITKDSFYNMYYSKKGELIDPYFFFAHPRYTKIGKHTYRFLGGHGVSGKSSGFGHNDHLQIVKQGNKIKYKYTWSPKVKYSAWFYKK</sequence>
<evidence type="ECO:0000313" key="2">
    <source>
        <dbReference type="Proteomes" id="UP000036000"/>
    </source>
</evidence>
<name>A0AAC8ZGJ6_9LACO</name>
<organism evidence="1 2">
    <name type="scientific">Levilactobacillus koreensis</name>
    <dbReference type="NCBI Taxonomy" id="637971"/>
    <lineage>
        <taxon>Bacteria</taxon>
        <taxon>Bacillati</taxon>
        <taxon>Bacillota</taxon>
        <taxon>Bacilli</taxon>
        <taxon>Lactobacillales</taxon>
        <taxon>Lactobacillaceae</taxon>
        <taxon>Levilactobacillus</taxon>
    </lineage>
</organism>
<proteinExistence type="predicted"/>
<dbReference type="AlphaFoldDB" id="A0AAC8ZGJ6"/>
<dbReference type="KEGG" id="lko:ABN16_05365"/>
<dbReference type="EMBL" id="CP012033">
    <property type="protein sequence ID" value="AKP64482.1"/>
    <property type="molecule type" value="Genomic_DNA"/>
</dbReference>
<gene>
    <name evidence="1" type="ORF">ABN16_05365</name>
</gene>